<comment type="subcellular location">
    <subcellularLocation>
        <location evidence="4">Cell membrane</location>
    </subcellularLocation>
    <subcellularLocation>
        <location evidence="1">Membrane</location>
        <topology evidence="1">Multi-pass membrane protein</topology>
    </subcellularLocation>
</comment>
<dbReference type="PANTHER" id="PTHR22550:SF9">
    <property type="entry name" value="STAGE V SPORULATION PROTEIN AF"/>
    <property type="match status" value="1"/>
</dbReference>
<accession>A0ABT9ZKB1</accession>
<reference evidence="6 7" key="1">
    <citation type="submission" date="2023-07" db="EMBL/GenBank/DDBJ databases">
        <title>Genomic Encyclopedia of Type Strains, Phase IV (KMG-IV): sequencing the most valuable type-strain genomes for metagenomic binning, comparative biology and taxonomic classification.</title>
        <authorList>
            <person name="Goeker M."/>
        </authorList>
    </citation>
    <scope>NUCLEOTIDE SEQUENCE [LARGE SCALE GENOMIC DNA]</scope>
    <source>
        <strain evidence="6 7">DSM 29005</strain>
    </source>
</reference>
<evidence type="ECO:0000256" key="3">
    <source>
        <dbReference type="ARBA" id="ARBA00023136"/>
    </source>
</evidence>
<dbReference type="Proteomes" id="UP001234495">
    <property type="component" value="Unassembled WGS sequence"/>
</dbReference>
<feature type="transmembrane region" description="Helical" evidence="5">
    <location>
        <begin position="415"/>
        <end position="440"/>
    </location>
</feature>
<keyword evidence="3 4" id="KW-0472">Membrane</keyword>
<keyword evidence="5" id="KW-0812">Transmembrane</keyword>
<sequence>MTNEVKINKASKNISENTKYLSERLGVKKSFDVIQLDVEYAGRNMTLYMVDGFVKDDILHYLMRYLSELTPDKIEENTLDKLLKTYIPYVEIDKTKDLDNVVQMVLAGPTALVVDGIDEVILIDARTYPVRGPQEPDTERVVRGSRDGYVETIVFNTALTRRRIRDRSLRMEYLQVGRRSKTDVVVCYLEDIADLEHVESLKESLKAIDTDGLPMGEKTVEEFLGGRHFNPYPTVRYTERPDTAAAHLYEGHVVVFVDGSPSAIITPTTFWHHLQHAEEYRNKPLVGAYLRLVRFMAVWASIFLLPLWYLFAENPGLLPPGLEFIGIDEQGHIPLIVQFLIIEVGIDVLRMAAIHTPSSLATALGLVAALMIGQVAVEVGLLSYEVVLYLSIAAIGTFATPSYELSLANRLVRIVLLLFTAVLGVIGFVVGILLWIIMLARMKSFNVPYLYPFIPFDYRGMRDVLFRAPMPLKNRRPRFLHPKDPDR</sequence>
<dbReference type="EMBL" id="JAUSUD010000016">
    <property type="protein sequence ID" value="MDQ0231978.1"/>
    <property type="molecule type" value="Genomic_DNA"/>
</dbReference>
<name>A0ABT9ZKB1_9BACI</name>
<evidence type="ECO:0000256" key="5">
    <source>
        <dbReference type="SAM" id="Phobius"/>
    </source>
</evidence>
<keyword evidence="5" id="KW-1133">Transmembrane helix</keyword>
<evidence type="ECO:0000256" key="1">
    <source>
        <dbReference type="ARBA" id="ARBA00004141"/>
    </source>
</evidence>
<evidence type="ECO:0000313" key="7">
    <source>
        <dbReference type="Proteomes" id="UP001234495"/>
    </source>
</evidence>
<organism evidence="6 7">
    <name type="scientific">Metabacillus malikii</name>
    <dbReference type="NCBI Taxonomy" id="1504265"/>
    <lineage>
        <taxon>Bacteria</taxon>
        <taxon>Bacillati</taxon>
        <taxon>Bacillota</taxon>
        <taxon>Bacilli</taxon>
        <taxon>Bacillales</taxon>
        <taxon>Bacillaceae</taxon>
        <taxon>Metabacillus</taxon>
    </lineage>
</organism>
<proteinExistence type="inferred from homology"/>
<evidence type="ECO:0000313" key="6">
    <source>
        <dbReference type="EMBL" id="MDQ0231978.1"/>
    </source>
</evidence>
<dbReference type="PIRSF" id="PIRSF005690">
    <property type="entry name" value="GerBA"/>
    <property type="match status" value="1"/>
</dbReference>
<dbReference type="RefSeq" id="WP_307343833.1">
    <property type="nucleotide sequence ID" value="NZ_JAUSUD010000016.1"/>
</dbReference>
<dbReference type="Pfam" id="PF03323">
    <property type="entry name" value="GerA"/>
    <property type="match status" value="1"/>
</dbReference>
<feature type="transmembrane region" description="Helical" evidence="5">
    <location>
        <begin position="386"/>
        <end position="403"/>
    </location>
</feature>
<protein>
    <submittedName>
        <fullName evidence="6">Stage V sporulation protein AF</fullName>
    </submittedName>
</protein>
<gene>
    <name evidence="6" type="ORF">J2S19_003263</name>
</gene>
<evidence type="ECO:0000256" key="4">
    <source>
        <dbReference type="PIRNR" id="PIRNR005690"/>
    </source>
</evidence>
<comment type="similarity">
    <text evidence="2 4">Belongs to the GerABKA family.</text>
</comment>
<keyword evidence="7" id="KW-1185">Reference proteome</keyword>
<dbReference type="InterPro" id="IPR004995">
    <property type="entry name" value="Spore_Ger"/>
</dbReference>
<comment type="caution">
    <text evidence="6">The sequence shown here is derived from an EMBL/GenBank/DDBJ whole genome shotgun (WGS) entry which is preliminary data.</text>
</comment>
<dbReference type="InterPro" id="IPR050768">
    <property type="entry name" value="UPF0353/GerABKA_families"/>
</dbReference>
<dbReference type="PANTHER" id="PTHR22550">
    <property type="entry name" value="SPORE GERMINATION PROTEIN"/>
    <property type="match status" value="1"/>
</dbReference>
<feature type="transmembrane region" description="Helical" evidence="5">
    <location>
        <begin position="292"/>
        <end position="311"/>
    </location>
</feature>
<feature type="transmembrane region" description="Helical" evidence="5">
    <location>
        <begin position="361"/>
        <end position="380"/>
    </location>
</feature>
<evidence type="ECO:0000256" key="2">
    <source>
        <dbReference type="ARBA" id="ARBA00005278"/>
    </source>
</evidence>